<reference evidence="3 4" key="1">
    <citation type="submission" date="2006-03" db="EMBL/GenBank/DDBJ databases">
        <authorList>
            <person name="Bartlett D.H."/>
            <person name="Valle G."/>
            <person name="Lauro F.M."/>
            <person name="Vezzi A."/>
            <person name="Simonato F."/>
            <person name="Eloe E."/>
            <person name="Vitulo N."/>
            <person name="Stratton T.K."/>
            <person name="D'angelo M."/>
            <person name="Ferriera S."/>
            <person name="Johnson J."/>
            <person name="Kravitz S."/>
            <person name="Beeson K."/>
            <person name="Sutton G."/>
            <person name="Rogers Y."/>
            <person name="Friedman R."/>
            <person name="Frazier M."/>
            <person name="Venter J.C."/>
        </authorList>
    </citation>
    <scope>NUCLEOTIDE SEQUENCE [LARGE SCALE GENOMIC DNA]</scope>
    <source>
        <strain evidence="3 4">3TCK</strain>
    </source>
</reference>
<evidence type="ECO:0000259" key="2">
    <source>
        <dbReference type="SMART" id="SM00858"/>
    </source>
</evidence>
<proteinExistence type="predicted"/>
<protein>
    <submittedName>
        <fullName evidence="3">Hypothetical Flp pilus assembly protein</fullName>
    </submittedName>
</protein>
<evidence type="ECO:0000313" key="3">
    <source>
        <dbReference type="EMBL" id="EAS44374.1"/>
    </source>
</evidence>
<dbReference type="OrthoDB" id="9788329at2"/>
<dbReference type="InterPro" id="IPR031571">
    <property type="entry name" value="RcpC_dom"/>
</dbReference>
<comment type="caution">
    <text evidence="3">The sequence shown here is derived from an EMBL/GenBank/DDBJ whole genome shotgun (WGS) entry which is preliminary data.</text>
</comment>
<dbReference type="Proteomes" id="UP000003789">
    <property type="component" value="Unassembled WGS sequence"/>
</dbReference>
<keyword evidence="1" id="KW-1133">Transmembrane helix</keyword>
<dbReference type="Gene3D" id="3.90.1210.10">
    <property type="entry name" value="Antifreeze-like/N-acetylneuraminic acid synthase C-terminal domain"/>
    <property type="match status" value="1"/>
</dbReference>
<dbReference type="CDD" id="cd11614">
    <property type="entry name" value="SAF_CpaB_FlgA_like"/>
    <property type="match status" value="1"/>
</dbReference>
<feature type="domain" description="SAF" evidence="2">
    <location>
        <begin position="62"/>
        <end position="124"/>
    </location>
</feature>
<name>Q1Z6S9_9GAMM</name>
<feature type="transmembrane region" description="Helical" evidence="1">
    <location>
        <begin position="6"/>
        <end position="28"/>
    </location>
</feature>
<dbReference type="Pfam" id="PF08666">
    <property type="entry name" value="SAF"/>
    <property type="match status" value="1"/>
</dbReference>
<evidence type="ECO:0000313" key="4">
    <source>
        <dbReference type="Proteomes" id="UP000003789"/>
    </source>
</evidence>
<dbReference type="SMART" id="SM00858">
    <property type="entry name" value="SAF"/>
    <property type="match status" value="1"/>
</dbReference>
<dbReference type="RefSeq" id="WP_006229326.1">
    <property type="nucleotide sequence ID" value="NZ_CH724134.1"/>
</dbReference>
<dbReference type="HOGENOM" id="CLU_057068_4_0_6"/>
<dbReference type="EMBL" id="AAPH01000005">
    <property type="protein sequence ID" value="EAS44374.1"/>
    <property type="molecule type" value="Genomic_DNA"/>
</dbReference>
<dbReference type="NCBIfam" id="TIGR03177">
    <property type="entry name" value="pilus_cpaB"/>
    <property type="match status" value="1"/>
</dbReference>
<dbReference type="AlphaFoldDB" id="Q1Z6S9"/>
<dbReference type="InterPro" id="IPR013974">
    <property type="entry name" value="SAF"/>
</dbReference>
<keyword evidence="1" id="KW-0472">Membrane</keyword>
<dbReference type="InterPro" id="IPR017592">
    <property type="entry name" value="Pilus_assmbl_Flp-typ_CpaB"/>
</dbReference>
<evidence type="ECO:0000256" key="1">
    <source>
        <dbReference type="SAM" id="Phobius"/>
    </source>
</evidence>
<dbReference type="Pfam" id="PF16976">
    <property type="entry name" value="RcpC"/>
    <property type="match status" value="1"/>
</dbReference>
<organism evidence="3 4">
    <name type="scientific">Photobacterium profundum 3TCK</name>
    <dbReference type="NCBI Taxonomy" id="314280"/>
    <lineage>
        <taxon>Bacteria</taxon>
        <taxon>Pseudomonadati</taxon>
        <taxon>Pseudomonadota</taxon>
        <taxon>Gammaproteobacteria</taxon>
        <taxon>Vibrionales</taxon>
        <taxon>Vibrionaceae</taxon>
        <taxon>Photobacterium</taxon>
    </lineage>
</organism>
<keyword evidence="1" id="KW-0812">Transmembrane</keyword>
<accession>Q1Z6S9</accession>
<gene>
    <name evidence="3" type="ORF">P3TCK_06562</name>
</gene>
<sequence>MAKGKIFLTLFISIMMGLGALILANNWLQSKQANLNSQTKPSEPVTQVEVQIKEVMKEEPKVPRVTAQQRIPLGTKIEAKHLSIEYYPTDLVSTKGYETPEQVVGMLARNEIFEGDLLRKERLVTPGEGTTLAALISPNMRAVTIRVNDVIGVAGFLLPGDFVDVIYTKEKSNNAVTVLKKIKILAVDQTARTDDSKPVIVRAVTLELTPKQAESLVTAKSKGELQLSLRNPNDIEKIKTKRVYRRTTDAVTIIKGTDTSRVNVRI</sequence>